<evidence type="ECO:0000313" key="1">
    <source>
        <dbReference type="EMBL" id="AJO24087.1"/>
    </source>
</evidence>
<proteinExistence type="predicted"/>
<dbReference type="AlphaFoldDB" id="A0AAN0T716"/>
<accession>A0AAN0T716</accession>
<keyword evidence="2" id="KW-1185">Reference proteome</keyword>
<dbReference type="EMBL" id="CP010525">
    <property type="protein sequence ID" value="AJO24087.1"/>
    <property type="molecule type" value="Genomic_DNA"/>
</dbReference>
<dbReference type="Proteomes" id="UP000032024">
    <property type="component" value="Chromosome"/>
</dbReference>
<evidence type="ECO:0000313" key="2">
    <source>
        <dbReference type="Proteomes" id="UP000032024"/>
    </source>
</evidence>
<name>A0AAN0T716_HEYCO</name>
<sequence length="96" mass="11234">MNELLCGLFLRKLSLENFHRRKLVPQWLSFIYSSAWSFHDASNHFFGNRLCSGKRFAFQLPERAEGIRQFLFSEPVVLTVLGFSKYTREDGTNRDG</sequence>
<protein>
    <submittedName>
        <fullName evidence="1">Uncharacterized protein</fullName>
    </submittedName>
</protein>
<organism evidence="1 2">
    <name type="scientific">Heyndrickxia coagulans</name>
    <name type="common">Weizmannia coagulans</name>
    <dbReference type="NCBI Taxonomy" id="1398"/>
    <lineage>
        <taxon>Bacteria</taxon>
        <taxon>Bacillati</taxon>
        <taxon>Bacillota</taxon>
        <taxon>Bacilli</taxon>
        <taxon>Bacillales</taxon>
        <taxon>Bacillaceae</taxon>
        <taxon>Heyndrickxia</taxon>
    </lineage>
</organism>
<gene>
    <name evidence="1" type="ORF">SB48_HM08orf05266</name>
</gene>
<reference evidence="2" key="1">
    <citation type="submission" date="2015-01" db="EMBL/GenBank/DDBJ databases">
        <title>Comparative genome analysis of Bacillus coagulans HM-08, Clostridium butyricum HM-68, Bacillus subtilis HM-66 and Bacillus paralicheniformis BL-09.</title>
        <authorList>
            <person name="Zhang H."/>
        </authorList>
    </citation>
    <scope>NUCLEOTIDE SEQUENCE [LARGE SCALE GENOMIC DNA]</scope>
    <source>
        <strain evidence="2">HM-08</strain>
    </source>
</reference>